<reference evidence="2" key="1">
    <citation type="submission" date="2018-05" db="EMBL/GenBank/DDBJ databases">
        <authorList>
            <person name="Lanie J.A."/>
            <person name="Ng W.-L."/>
            <person name="Kazmierczak K.M."/>
            <person name="Andrzejewski T.M."/>
            <person name="Davidsen T.M."/>
            <person name="Wayne K.J."/>
            <person name="Tettelin H."/>
            <person name="Glass J.I."/>
            <person name="Rusch D."/>
            <person name="Podicherti R."/>
            <person name="Tsui H.-C.T."/>
            <person name="Winkler M.E."/>
        </authorList>
    </citation>
    <scope>NUCLEOTIDE SEQUENCE</scope>
</reference>
<name>A0A382K3H0_9ZZZZ</name>
<feature type="region of interest" description="Disordered" evidence="1">
    <location>
        <begin position="45"/>
        <end position="78"/>
    </location>
</feature>
<feature type="non-terminal residue" evidence="2">
    <location>
        <position position="78"/>
    </location>
</feature>
<protein>
    <submittedName>
        <fullName evidence="2">Uncharacterized protein</fullName>
    </submittedName>
</protein>
<dbReference type="AlphaFoldDB" id="A0A382K3H0"/>
<dbReference type="Gene3D" id="2.60.120.620">
    <property type="entry name" value="q2cbj1_9rhob like domain"/>
    <property type="match status" value="1"/>
</dbReference>
<proteinExistence type="predicted"/>
<gene>
    <name evidence="2" type="ORF">METZ01_LOCUS270471</name>
</gene>
<sequence length="78" mass="8897">MSMSSIRTTPLTGDEILEFSRNGFLLPGKIFHQETVEKMRVSLAAAQESEQEAGREYDLLDPEAWPTKNKEQRSEPDK</sequence>
<feature type="compositionally biased region" description="Basic and acidic residues" evidence="1">
    <location>
        <begin position="68"/>
        <end position="78"/>
    </location>
</feature>
<organism evidence="2">
    <name type="scientific">marine metagenome</name>
    <dbReference type="NCBI Taxonomy" id="408172"/>
    <lineage>
        <taxon>unclassified sequences</taxon>
        <taxon>metagenomes</taxon>
        <taxon>ecological metagenomes</taxon>
    </lineage>
</organism>
<dbReference type="EMBL" id="UINC01077465">
    <property type="protein sequence ID" value="SVC17617.1"/>
    <property type="molecule type" value="Genomic_DNA"/>
</dbReference>
<evidence type="ECO:0000256" key="1">
    <source>
        <dbReference type="SAM" id="MobiDB-lite"/>
    </source>
</evidence>
<accession>A0A382K3H0</accession>
<evidence type="ECO:0000313" key="2">
    <source>
        <dbReference type="EMBL" id="SVC17617.1"/>
    </source>
</evidence>